<evidence type="ECO:0000313" key="1">
    <source>
        <dbReference type="EMBL" id="KKM93978.1"/>
    </source>
</evidence>
<dbReference type="EMBL" id="LAZR01006199">
    <property type="protein sequence ID" value="KKM93978.1"/>
    <property type="molecule type" value="Genomic_DNA"/>
</dbReference>
<comment type="caution">
    <text evidence="1">The sequence shown here is derived from an EMBL/GenBank/DDBJ whole genome shotgun (WGS) entry which is preliminary data.</text>
</comment>
<proteinExistence type="predicted"/>
<gene>
    <name evidence="1" type="ORF">LCGC14_1202880</name>
</gene>
<sequence length="279" mass="32016">MLIKKCEQFTKKNGVRKLRGNINFPKNLGGIGIQFMGFEQEMLYGVAYNNPNSKALEYLDLLGYKRESEYSCVRVEQKTWDKGKKIDEGIEFRYFTLKELKTMVLEIGNLAKNSFYEILPDASGKNRIFEFFDAFSQVPNSFKKLPDRFDPKSYSDIPQFVEALETCDLEKIEICAPMAFDKQTGELVGALLGLHDIFQAWKGVPITRVNVDTAMVKKGYYGKGIFSALNNLGQLTARIFGIDYFEGTAIWSNNSRAIDTIFPHCKPVRKHYIFQKRVK</sequence>
<protein>
    <recommendedName>
        <fullName evidence="2">N-acetyltransferase domain-containing protein</fullName>
    </recommendedName>
</protein>
<organism evidence="1">
    <name type="scientific">marine sediment metagenome</name>
    <dbReference type="NCBI Taxonomy" id="412755"/>
    <lineage>
        <taxon>unclassified sequences</taxon>
        <taxon>metagenomes</taxon>
        <taxon>ecological metagenomes</taxon>
    </lineage>
</organism>
<evidence type="ECO:0008006" key="2">
    <source>
        <dbReference type="Google" id="ProtNLM"/>
    </source>
</evidence>
<accession>A0A0F9LKU0</accession>
<name>A0A0F9LKU0_9ZZZZ</name>
<dbReference type="AlphaFoldDB" id="A0A0F9LKU0"/>
<reference evidence="1" key="1">
    <citation type="journal article" date="2015" name="Nature">
        <title>Complex archaea that bridge the gap between prokaryotes and eukaryotes.</title>
        <authorList>
            <person name="Spang A."/>
            <person name="Saw J.H."/>
            <person name="Jorgensen S.L."/>
            <person name="Zaremba-Niedzwiedzka K."/>
            <person name="Martijn J."/>
            <person name="Lind A.E."/>
            <person name="van Eijk R."/>
            <person name="Schleper C."/>
            <person name="Guy L."/>
            <person name="Ettema T.J."/>
        </authorList>
    </citation>
    <scope>NUCLEOTIDE SEQUENCE</scope>
</reference>